<sequence length="71" mass="8212">MYHAFSISQTIAHHILFLHTLFSLVPNHSLKSPLFSRNPINSLWALSSKFILSVVYQQLTNFFAYKSWALS</sequence>
<comment type="caution">
    <text evidence="1">The sequence shown here is derived from an EMBL/GenBank/DDBJ whole genome shotgun (WGS) entry which is preliminary data.</text>
</comment>
<organism evidence="1 2">
    <name type="scientific">Tagetes erecta</name>
    <name type="common">African marigold</name>
    <dbReference type="NCBI Taxonomy" id="13708"/>
    <lineage>
        <taxon>Eukaryota</taxon>
        <taxon>Viridiplantae</taxon>
        <taxon>Streptophyta</taxon>
        <taxon>Embryophyta</taxon>
        <taxon>Tracheophyta</taxon>
        <taxon>Spermatophyta</taxon>
        <taxon>Magnoliopsida</taxon>
        <taxon>eudicotyledons</taxon>
        <taxon>Gunneridae</taxon>
        <taxon>Pentapetalae</taxon>
        <taxon>asterids</taxon>
        <taxon>campanulids</taxon>
        <taxon>Asterales</taxon>
        <taxon>Asteraceae</taxon>
        <taxon>Asteroideae</taxon>
        <taxon>Heliantheae alliance</taxon>
        <taxon>Tageteae</taxon>
        <taxon>Tagetes</taxon>
    </lineage>
</organism>
<reference evidence="1" key="1">
    <citation type="journal article" date="2023" name="bioRxiv">
        <title>Improved chromosome-level genome assembly for marigold (Tagetes erecta).</title>
        <authorList>
            <person name="Jiang F."/>
            <person name="Yuan L."/>
            <person name="Wang S."/>
            <person name="Wang H."/>
            <person name="Xu D."/>
            <person name="Wang A."/>
            <person name="Fan W."/>
        </authorList>
    </citation>
    <scope>NUCLEOTIDE SEQUENCE</scope>
    <source>
        <strain evidence="1">WSJ</strain>
        <tissue evidence="1">Leaf</tissue>
    </source>
</reference>
<dbReference type="Proteomes" id="UP001229421">
    <property type="component" value="Unassembled WGS sequence"/>
</dbReference>
<dbReference type="EMBL" id="JAUHHV010000001">
    <property type="protein sequence ID" value="KAK1436483.1"/>
    <property type="molecule type" value="Genomic_DNA"/>
</dbReference>
<evidence type="ECO:0000313" key="1">
    <source>
        <dbReference type="EMBL" id="KAK1436483.1"/>
    </source>
</evidence>
<keyword evidence="2" id="KW-1185">Reference proteome</keyword>
<gene>
    <name evidence="1" type="ORF">QVD17_02263</name>
</gene>
<protein>
    <submittedName>
        <fullName evidence="1">Uncharacterized protein</fullName>
    </submittedName>
</protein>
<evidence type="ECO:0000313" key="2">
    <source>
        <dbReference type="Proteomes" id="UP001229421"/>
    </source>
</evidence>
<name>A0AAD8L8W0_TARER</name>
<dbReference type="AlphaFoldDB" id="A0AAD8L8W0"/>
<accession>A0AAD8L8W0</accession>
<proteinExistence type="predicted"/>